<dbReference type="GO" id="GO:0006289">
    <property type="term" value="P:nucleotide-excision repair"/>
    <property type="evidence" value="ECO:0007669"/>
    <property type="project" value="InterPro"/>
</dbReference>
<evidence type="ECO:0000256" key="6">
    <source>
        <dbReference type="ARBA" id="ARBA00022763"/>
    </source>
</evidence>
<dbReference type="FunFam" id="1.20.1580.10:FF:000002">
    <property type="entry name" value="UvrABC system protein A"/>
    <property type="match status" value="1"/>
</dbReference>
<dbReference type="EMBL" id="LWQS01000053">
    <property type="protein sequence ID" value="OAN45544.1"/>
    <property type="molecule type" value="Genomic_DNA"/>
</dbReference>
<evidence type="ECO:0000256" key="11">
    <source>
        <dbReference type="ARBA" id="ARBA00022881"/>
    </source>
</evidence>
<dbReference type="GO" id="GO:0004518">
    <property type="term" value="F:nuclease activity"/>
    <property type="evidence" value="ECO:0007669"/>
    <property type="project" value="UniProtKB-KW"/>
</dbReference>
<sequence>MDWIRIRGARTHNLKHIDLDIPRGKLVVLTGVSGSGKSSLAFDTIFAEGQRRYVESLSVYARQLLGQLEKPDVDLIEGLSPAIAIDQKSGARNPRSTVGTVTEIYDFLRLLFARIGQPHCPQCFAPLRRYTPQQMVDLIVELPAERRVQLLAPLNGEAEAALAEIRRRGFVRARIDGVVRDLDEPIRLEKYRPHTIEAVVDRLIIRRTADGTPALDRVRVADSVETALKLSGGQLIVQIIDGEELLLSERYACPHHGLIELGQLEPRDFSFNNPQGACPTCDGLGMVPEVDPALVIPDRSLPLIEAIAPWREGDAGSQQYYRDVLVSFAAHFGINPQTPVQALAPDIISALLYGTGGEPITLRYQLNGKTRSVETEFEGVIPNLRRRLAEQRTGNEPSALDQYTTPRTCPACAGARLRPEARAVTVAGVSIVDVHRMNVATALAWVSGLLERTELSGRDQTIARPIVHEISQRLRFLCEVGLPYLTLERTAITLSGGEMQRVRLATQVGAGLSGVLYVLDEPSSGLHPRDHDRLLATLTHLRDLGNSVLVVEHDEATIRAADWVVDMGPGAGPHGGEVLASGTLAEIMAAPRSLTGQYLSGQRRIPIPAQRRPANGPWLELRGCRANNLKNIDVRIPLSCLVAVSGVSGSGKSSLIGDTLAPRLSHLLHGTKARAGDHDALLGVEHLDRVIVVDQSPIGRTPRSNPATYSRIFDPIRNLFAATNEAKARGYDAARFSFNLKGGRCEHCAGEGLIQVEMQFLPDLFVTCDVCGGTRYNRETLDIRYRGLNIAEVLDLTVAEALDFFARVPAIAERLQALHDVGLDYLKLGQPAPTLSGGEAQRIKLAAELSRRSNGRTLYILDEPTTGLHLADIERLLAVLQRLVDAGNTVLVVEHHIDLIAAADWVIELGPEGGDRGGHLIGAGPPEVIAATPASPTGPYLRQRLGMEPASKLAS</sequence>
<evidence type="ECO:0000259" key="17">
    <source>
        <dbReference type="PROSITE" id="PS50893"/>
    </source>
</evidence>
<organism evidence="18 19">
    <name type="scientific">Chloroflexus islandicus</name>
    <dbReference type="NCBI Taxonomy" id="1707952"/>
    <lineage>
        <taxon>Bacteria</taxon>
        <taxon>Bacillati</taxon>
        <taxon>Chloroflexota</taxon>
        <taxon>Chloroflexia</taxon>
        <taxon>Chloroflexales</taxon>
        <taxon>Chloroflexineae</taxon>
        <taxon>Chloroflexaceae</taxon>
        <taxon>Chloroflexus</taxon>
    </lineage>
</organism>
<keyword evidence="8" id="KW-0863">Zinc-finger</keyword>
<dbReference type="PANTHER" id="PTHR43152">
    <property type="entry name" value="UVRABC SYSTEM PROTEIN A"/>
    <property type="match status" value="1"/>
</dbReference>
<dbReference type="Gene3D" id="3.40.50.300">
    <property type="entry name" value="P-loop containing nucleotide triphosphate hydrolases"/>
    <property type="match status" value="3"/>
</dbReference>
<comment type="similarity">
    <text evidence="14">Belongs to the ABC transporter superfamily. UvrA family.</text>
</comment>
<keyword evidence="19" id="KW-1185">Reference proteome</keyword>
<evidence type="ECO:0000256" key="3">
    <source>
        <dbReference type="ARBA" id="ARBA00022723"/>
    </source>
</evidence>
<evidence type="ECO:0000256" key="8">
    <source>
        <dbReference type="ARBA" id="ARBA00022771"/>
    </source>
</evidence>
<evidence type="ECO:0000313" key="19">
    <source>
        <dbReference type="Proteomes" id="UP000078287"/>
    </source>
</evidence>
<evidence type="ECO:0000256" key="13">
    <source>
        <dbReference type="ARBA" id="ARBA00023204"/>
    </source>
</evidence>
<evidence type="ECO:0000256" key="1">
    <source>
        <dbReference type="ARBA" id="ARBA00004496"/>
    </source>
</evidence>
<dbReference type="PROSITE" id="PS50893">
    <property type="entry name" value="ABC_TRANSPORTER_2"/>
    <property type="match status" value="1"/>
</dbReference>
<evidence type="ECO:0000256" key="14">
    <source>
        <dbReference type="ARBA" id="ARBA00038000"/>
    </source>
</evidence>
<dbReference type="PROSITE" id="PS00211">
    <property type="entry name" value="ABC_TRANSPORTER_1"/>
    <property type="match status" value="2"/>
</dbReference>
<dbReference type="GO" id="GO:0005524">
    <property type="term" value="F:ATP binding"/>
    <property type="evidence" value="ECO:0007669"/>
    <property type="project" value="UniProtKB-KW"/>
</dbReference>
<keyword evidence="10" id="KW-0067">ATP-binding</keyword>
<evidence type="ECO:0000256" key="2">
    <source>
        <dbReference type="ARBA" id="ARBA00022490"/>
    </source>
</evidence>
<dbReference type="InterPro" id="IPR027417">
    <property type="entry name" value="P-loop_NTPase"/>
</dbReference>
<dbReference type="RefSeq" id="WP_066787442.1">
    <property type="nucleotide sequence ID" value="NZ_LWQS01000053.1"/>
</dbReference>
<dbReference type="STRING" id="1707952.A6A03_14365"/>
<keyword evidence="11" id="KW-0267">Excision nuclease</keyword>
<comment type="subcellular location">
    <subcellularLocation>
        <location evidence="1">Cytoplasm</location>
    </subcellularLocation>
</comment>
<feature type="domain" description="ABC transporter" evidence="17">
    <location>
        <begin position="611"/>
        <end position="942"/>
    </location>
</feature>
<proteinExistence type="inferred from homology"/>
<evidence type="ECO:0000256" key="4">
    <source>
        <dbReference type="ARBA" id="ARBA00022737"/>
    </source>
</evidence>
<dbReference type="PANTHER" id="PTHR43152:SF3">
    <property type="entry name" value="UVRABC SYSTEM PROTEIN A"/>
    <property type="match status" value="1"/>
</dbReference>
<dbReference type="SUPFAM" id="SSF52540">
    <property type="entry name" value="P-loop containing nucleoside triphosphate hydrolases"/>
    <property type="match status" value="2"/>
</dbReference>
<dbReference type="AlphaFoldDB" id="A0A178MCF7"/>
<name>A0A178MCF7_9CHLR</name>
<dbReference type="InterPro" id="IPR041552">
    <property type="entry name" value="UvrA_DNA-bd"/>
</dbReference>
<dbReference type="Pfam" id="PF17755">
    <property type="entry name" value="UvrA_DNA-bind"/>
    <property type="match status" value="1"/>
</dbReference>
<dbReference type="Pfam" id="PF17760">
    <property type="entry name" value="UvrA_inter"/>
    <property type="match status" value="1"/>
</dbReference>
<keyword evidence="4" id="KW-0677">Repeat</keyword>
<keyword evidence="3" id="KW-0479">Metal-binding</keyword>
<comment type="caution">
    <text evidence="18">The sequence shown here is derived from an EMBL/GenBank/DDBJ whole genome shotgun (WGS) entry which is preliminary data.</text>
</comment>
<dbReference type="InterPro" id="IPR017871">
    <property type="entry name" value="ABC_transporter-like_CS"/>
</dbReference>
<keyword evidence="7" id="KW-0228">DNA excision</keyword>
<dbReference type="Proteomes" id="UP000078287">
    <property type="component" value="Unassembled WGS sequence"/>
</dbReference>
<dbReference type="CDD" id="cd03271">
    <property type="entry name" value="ABC_UvrA_II"/>
    <property type="match status" value="1"/>
</dbReference>
<keyword evidence="12" id="KW-0238">DNA-binding</keyword>
<dbReference type="Gene3D" id="3.30.190.20">
    <property type="match status" value="1"/>
</dbReference>
<reference evidence="18 19" key="1">
    <citation type="submission" date="2016-04" db="EMBL/GenBank/DDBJ databases">
        <title>Chloroflexus islandicus sp. nov., a thermophilic filamentous anoxygenic phototrophic bacterium from geyser Strokkur (Iceland).</title>
        <authorList>
            <person name="Gaisin V.A."/>
            <person name="Kalashnikov A.M."/>
            <person name="Sukhacheva M.V."/>
            <person name="Grouzdev D.S."/>
            <person name="Ivanov T.M."/>
            <person name="Kuznetsov B."/>
            <person name="Gorlenko V.M."/>
        </authorList>
    </citation>
    <scope>NUCLEOTIDE SEQUENCE [LARGE SCALE GENOMIC DNA]</scope>
    <source>
        <strain evidence="19">isl-2</strain>
    </source>
</reference>
<dbReference type="GO" id="GO:0016887">
    <property type="term" value="F:ATP hydrolysis activity"/>
    <property type="evidence" value="ECO:0007669"/>
    <property type="project" value="InterPro"/>
</dbReference>
<keyword evidence="13" id="KW-0234">DNA repair</keyword>
<protein>
    <recommendedName>
        <fullName evidence="15">UvrABC system protein A</fullName>
    </recommendedName>
    <alternativeName>
        <fullName evidence="16">Excinuclease ABC subunit A</fullName>
    </alternativeName>
</protein>
<keyword evidence="9" id="KW-0862">Zinc</keyword>
<evidence type="ECO:0000256" key="9">
    <source>
        <dbReference type="ARBA" id="ARBA00022833"/>
    </source>
</evidence>
<dbReference type="NCBIfam" id="TIGR00630">
    <property type="entry name" value="uvra"/>
    <property type="match status" value="1"/>
</dbReference>
<evidence type="ECO:0000256" key="7">
    <source>
        <dbReference type="ARBA" id="ARBA00022769"/>
    </source>
</evidence>
<evidence type="ECO:0000256" key="16">
    <source>
        <dbReference type="ARBA" id="ARBA00042156"/>
    </source>
</evidence>
<dbReference type="InterPro" id="IPR003439">
    <property type="entry name" value="ABC_transporter-like_ATP-bd"/>
</dbReference>
<dbReference type="InterPro" id="IPR004602">
    <property type="entry name" value="UvrA"/>
</dbReference>
<dbReference type="GO" id="GO:0003677">
    <property type="term" value="F:DNA binding"/>
    <property type="evidence" value="ECO:0007669"/>
    <property type="project" value="UniProtKB-KW"/>
</dbReference>
<dbReference type="NCBIfam" id="NF001503">
    <property type="entry name" value="PRK00349.1"/>
    <property type="match status" value="1"/>
</dbReference>
<evidence type="ECO:0000256" key="5">
    <source>
        <dbReference type="ARBA" id="ARBA00022741"/>
    </source>
</evidence>
<dbReference type="InterPro" id="IPR041102">
    <property type="entry name" value="UvrA_inter"/>
</dbReference>
<evidence type="ECO:0000256" key="10">
    <source>
        <dbReference type="ARBA" id="ARBA00022840"/>
    </source>
</evidence>
<accession>A0A178MCF7</accession>
<evidence type="ECO:0000256" key="15">
    <source>
        <dbReference type="ARBA" id="ARBA00039316"/>
    </source>
</evidence>
<dbReference type="GO" id="GO:0005737">
    <property type="term" value="C:cytoplasm"/>
    <property type="evidence" value="ECO:0007669"/>
    <property type="project" value="UniProtKB-SubCell"/>
</dbReference>
<gene>
    <name evidence="18" type="ORF">A6A03_14365</name>
</gene>
<evidence type="ECO:0000313" key="18">
    <source>
        <dbReference type="EMBL" id="OAN45544.1"/>
    </source>
</evidence>
<dbReference type="GO" id="GO:0008270">
    <property type="term" value="F:zinc ion binding"/>
    <property type="evidence" value="ECO:0007669"/>
    <property type="project" value="UniProtKB-KW"/>
</dbReference>
<dbReference type="OrthoDB" id="9809851at2"/>
<keyword evidence="6" id="KW-0227">DNA damage</keyword>
<evidence type="ECO:0000256" key="12">
    <source>
        <dbReference type="ARBA" id="ARBA00023125"/>
    </source>
</evidence>
<keyword evidence="2" id="KW-0963">Cytoplasm</keyword>
<dbReference type="CDD" id="cd03270">
    <property type="entry name" value="ABC_UvrA_I"/>
    <property type="match status" value="1"/>
</dbReference>
<dbReference type="Gene3D" id="1.10.8.280">
    <property type="entry name" value="ABC transporter ATPase domain-like"/>
    <property type="match status" value="1"/>
</dbReference>
<dbReference type="GO" id="GO:0009380">
    <property type="term" value="C:excinuclease repair complex"/>
    <property type="evidence" value="ECO:0007669"/>
    <property type="project" value="InterPro"/>
</dbReference>
<keyword evidence="5" id="KW-0547">Nucleotide-binding</keyword>
<dbReference type="Gene3D" id="1.20.1580.10">
    <property type="entry name" value="ABC transporter ATPase like domain"/>
    <property type="match status" value="3"/>
</dbReference>